<dbReference type="InterPro" id="IPR001789">
    <property type="entry name" value="Sig_transdc_resp-reg_receiver"/>
</dbReference>
<dbReference type="InterPro" id="IPR025662">
    <property type="entry name" value="Sigma_54_int_dom_ATP-bd_1"/>
</dbReference>
<dbReference type="Proteomes" id="UP001174909">
    <property type="component" value="Unassembled WGS sequence"/>
</dbReference>
<dbReference type="Pfam" id="PF00158">
    <property type="entry name" value="Sigma54_activat"/>
    <property type="match status" value="1"/>
</dbReference>
<gene>
    <name evidence="9" type="ORF">GBAR_LOCUS14227</name>
</gene>
<dbReference type="Gene3D" id="3.40.50.300">
    <property type="entry name" value="P-loop containing nucleotide triphosphate hydrolases"/>
    <property type="match status" value="1"/>
</dbReference>
<dbReference type="SMART" id="SM00448">
    <property type="entry name" value="REC"/>
    <property type="match status" value="1"/>
</dbReference>
<name>A0AA35WK72_GEOBA</name>
<dbReference type="InterPro" id="IPR003593">
    <property type="entry name" value="AAA+_ATPase"/>
</dbReference>
<dbReference type="Gene3D" id="1.10.8.60">
    <property type="match status" value="1"/>
</dbReference>
<dbReference type="InterPro" id="IPR002197">
    <property type="entry name" value="HTH_Fis"/>
</dbReference>
<dbReference type="FunFam" id="3.40.50.300:FF:000006">
    <property type="entry name" value="DNA-binding transcriptional regulator NtrC"/>
    <property type="match status" value="1"/>
</dbReference>
<accession>A0AA35WK72</accession>
<dbReference type="Pfam" id="PF02954">
    <property type="entry name" value="HTH_8"/>
    <property type="match status" value="1"/>
</dbReference>
<dbReference type="PROSITE" id="PS00688">
    <property type="entry name" value="SIGMA54_INTERACT_3"/>
    <property type="match status" value="1"/>
</dbReference>
<keyword evidence="4" id="KW-0805">Transcription regulation</keyword>
<evidence type="ECO:0000259" key="8">
    <source>
        <dbReference type="PROSITE" id="PS50110"/>
    </source>
</evidence>
<dbReference type="GO" id="GO:0005524">
    <property type="term" value="F:ATP binding"/>
    <property type="evidence" value="ECO:0007669"/>
    <property type="project" value="UniProtKB-KW"/>
</dbReference>
<dbReference type="SUPFAM" id="SSF46689">
    <property type="entry name" value="Homeodomain-like"/>
    <property type="match status" value="1"/>
</dbReference>
<dbReference type="CDD" id="cd00009">
    <property type="entry name" value="AAA"/>
    <property type="match status" value="1"/>
</dbReference>
<keyword evidence="10" id="KW-1185">Reference proteome</keyword>
<reference evidence="9" key="1">
    <citation type="submission" date="2023-03" db="EMBL/GenBank/DDBJ databases">
        <authorList>
            <person name="Steffen K."/>
            <person name="Cardenas P."/>
        </authorList>
    </citation>
    <scope>NUCLEOTIDE SEQUENCE</scope>
</reference>
<evidence type="ECO:0000256" key="5">
    <source>
        <dbReference type="ARBA" id="ARBA00023163"/>
    </source>
</evidence>
<keyword evidence="5" id="KW-0804">Transcription</keyword>
<dbReference type="Gene3D" id="3.40.50.2300">
    <property type="match status" value="1"/>
</dbReference>
<organism evidence="9 10">
    <name type="scientific">Geodia barretti</name>
    <name type="common">Barrett's horny sponge</name>
    <dbReference type="NCBI Taxonomy" id="519541"/>
    <lineage>
        <taxon>Eukaryota</taxon>
        <taxon>Metazoa</taxon>
        <taxon>Porifera</taxon>
        <taxon>Demospongiae</taxon>
        <taxon>Heteroscleromorpha</taxon>
        <taxon>Tetractinellida</taxon>
        <taxon>Astrophorina</taxon>
        <taxon>Geodiidae</taxon>
        <taxon>Geodia</taxon>
    </lineage>
</organism>
<dbReference type="SUPFAM" id="SSF52540">
    <property type="entry name" value="P-loop containing nucleoside triphosphate hydrolases"/>
    <property type="match status" value="1"/>
</dbReference>
<dbReference type="GO" id="GO:0006355">
    <property type="term" value="P:regulation of DNA-templated transcription"/>
    <property type="evidence" value="ECO:0007669"/>
    <property type="project" value="InterPro"/>
</dbReference>
<feature type="modified residue" description="4-aspartylphosphate" evidence="6">
    <location>
        <position position="57"/>
    </location>
</feature>
<evidence type="ECO:0000256" key="4">
    <source>
        <dbReference type="ARBA" id="ARBA00023015"/>
    </source>
</evidence>
<dbReference type="SUPFAM" id="SSF52172">
    <property type="entry name" value="CheY-like"/>
    <property type="match status" value="1"/>
</dbReference>
<dbReference type="InterPro" id="IPR027417">
    <property type="entry name" value="P-loop_NTPase"/>
</dbReference>
<proteinExistence type="predicted"/>
<evidence type="ECO:0000256" key="2">
    <source>
        <dbReference type="ARBA" id="ARBA00022741"/>
    </source>
</evidence>
<dbReference type="InterPro" id="IPR025944">
    <property type="entry name" value="Sigma_54_int_dom_CS"/>
</dbReference>
<dbReference type="InterPro" id="IPR009057">
    <property type="entry name" value="Homeodomain-like_sf"/>
</dbReference>
<sequence length="452" mass="51005">MKQKFKPNILIVDDETSICESLQDILEDEGYNVVTAYSGEAGIRCIASEQIDLVFLDILMPGGCDGLETLRRIKQISPDTEVIMITGHGTFELALEAGSMGALDFLGKPLSLDIILDKVKEVVQKIELRHTQIAEERGDFERPIIGTSRPMQEILAKIRQIAPTNGRVLITGESGTGKELVAYAVHNLSLRDKAAFVKVNCAAIPKDLIESELFGHERGAFTGASSRRIGKFEQADDGTIFLDEIADMSPSTQAKVLRVLEEQEFERVGGGQTVHVDVRVISATNKDLQEEIQGDNFREDLYYRLNVVPLHILPLRERVTDLPLLIDYFLSRFCRENQKPNMTVHENALAVLSGYNWPGNVRELRNMVERLVILCPRETIEADDLPMELNRRGDPSQISTETPLRAAKNEFEHHFIRNCLGTNGWNITETARQLGIERTNLHRKMRQYDIKR</sequence>
<keyword evidence="1 6" id="KW-0597">Phosphoprotein</keyword>
<dbReference type="PANTHER" id="PTHR32071">
    <property type="entry name" value="TRANSCRIPTIONAL REGULATORY PROTEIN"/>
    <property type="match status" value="1"/>
</dbReference>
<dbReference type="PANTHER" id="PTHR32071:SF17">
    <property type="entry name" value="TRANSCRIPTIONAL REGULATOR (NTRC FAMILY)"/>
    <property type="match status" value="1"/>
</dbReference>
<dbReference type="SMART" id="SM00382">
    <property type="entry name" value="AAA"/>
    <property type="match status" value="1"/>
</dbReference>
<dbReference type="Pfam" id="PF00072">
    <property type="entry name" value="Response_reg"/>
    <property type="match status" value="1"/>
</dbReference>
<dbReference type="Pfam" id="PF25601">
    <property type="entry name" value="AAA_lid_14"/>
    <property type="match status" value="1"/>
</dbReference>
<evidence type="ECO:0000313" key="9">
    <source>
        <dbReference type="EMBL" id="CAI8024503.1"/>
    </source>
</evidence>
<comment type="caution">
    <text evidence="9">The sequence shown here is derived from an EMBL/GenBank/DDBJ whole genome shotgun (WGS) entry which is preliminary data.</text>
</comment>
<dbReference type="PROSITE" id="PS50045">
    <property type="entry name" value="SIGMA54_INTERACT_4"/>
    <property type="match status" value="1"/>
</dbReference>
<protein>
    <submittedName>
        <fullName evidence="9">Transcriptional regulatory protein ZraR</fullName>
    </submittedName>
</protein>
<keyword evidence="2" id="KW-0547">Nucleotide-binding</keyword>
<evidence type="ECO:0000256" key="3">
    <source>
        <dbReference type="ARBA" id="ARBA00022840"/>
    </source>
</evidence>
<evidence type="ECO:0000256" key="1">
    <source>
        <dbReference type="ARBA" id="ARBA00022553"/>
    </source>
</evidence>
<dbReference type="GO" id="GO:0000160">
    <property type="term" value="P:phosphorelay signal transduction system"/>
    <property type="evidence" value="ECO:0007669"/>
    <property type="project" value="InterPro"/>
</dbReference>
<dbReference type="PROSITE" id="PS00675">
    <property type="entry name" value="SIGMA54_INTERACT_1"/>
    <property type="match status" value="1"/>
</dbReference>
<evidence type="ECO:0000259" key="7">
    <source>
        <dbReference type="PROSITE" id="PS50045"/>
    </source>
</evidence>
<dbReference type="InterPro" id="IPR002078">
    <property type="entry name" value="Sigma_54_int"/>
</dbReference>
<dbReference type="EMBL" id="CASHTH010002081">
    <property type="protein sequence ID" value="CAI8024503.1"/>
    <property type="molecule type" value="Genomic_DNA"/>
</dbReference>
<evidence type="ECO:0000256" key="6">
    <source>
        <dbReference type="PROSITE-ProRule" id="PRU00169"/>
    </source>
</evidence>
<dbReference type="GO" id="GO:0043565">
    <property type="term" value="F:sequence-specific DNA binding"/>
    <property type="evidence" value="ECO:0007669"/>
    <property type="project" value="InterPro"/>
</dbReference>
<dbReference type="InterPro" id="IPR011006">
    <property type="entry name" value="CheY-like_superfamily"/>
</dbReference>
<keyword evidence="3" id="KW-0067">ATP-binding</keyword>
<feature type="domain" description="Sigma-54 factor interaction" evidence="7">
    <location>
        <begin position="144"/>
        <end position="373"/>
    </location>
</feature>
<dbReference type="Gene3D" id="1.10.10.60">
    <property type="entry name" value="Homeodomain-like"/>
    <property type="match status" value="1"/>
</dbReference>
<dbReference type="InterPro" id="IPR058031">
    <property type="entry name" value="AAA_lid_NorR"/>
</dbReference>
<dbReference type="PRINTS" id="PR01590">
    <property type="entry name" value="HTHFIS"/>
</dbReference>
<feature type="domain" description="Response regulatory" evidence="8">
    <location>
        <begin position="8"/>
        <end position="123"/>
    </location>
</feature>
<evidence type="ECO:0000313" key="10">
    <source>
        <dbReference type="Proteomes" id="UP001174909"/>
    </source>
</evidence>
<dbReference type="AlphaFoldDB" id="A0AA35WK72"/>
<dbReference type="PROSITE" id="PS50110">
    <property type="entry name" value="RESPONSE_REGULATORY"/>
    <property type="match status" value="1"/>
</dbReference>